<evidence type="ECO:0000313" key="3">
    <source>
        <dbReference type="Proteomes" id="UP000218811"/>
    </source>
</evidence>
<organism evidence="2 3">
    <name type="scientific">Wolfiporia cocos (strain MD-104)</name>
    <name type="common">Brown rot fungus</name>
    <dbReference type="NCBI Taxonomy" id="742152"/>
    <lineage>
        <taxon>Eukaryota</taxon>
        <taxon>Fungi</taxon>
        <taxon>Dikarya</taxon>
        <taxon>Basidiomycota</taxon>
        <taxon>Agaricomycotina</taxon>
        <taxon>Agaricomycetes</taxon>
        <taxon>Polyporales</taxon>
        <taxon>Phaeolaceae</taxon>
        <taxon>Wolfiporia</taxon>
    </lineage>
</organism>
<name>A0A2H3JP95_WOLCO</name>
<feature type="domain" description="C2H2-type" evidence="1">
    <location>
        <begin position="48"/>
        <end position="69"/>
    </location>
</feature>
<keyword evidence="3" id="KW-1185">Reference proteome</keyword>
<accession>A0A2H3JP95</accession>
<gene>
    <name evidence="2" type="ORF">WOLCODRAFT_138718</name>
</gene>
<dbReference type="Proteomes" id="UP000218811">
    <property type="component" value="Unassembled WGS sequence"/>
</dbReference>
<evidence type="ECO:0000313" key="2">
    <source>
        <dbReference type="EMBL" id="PCH44006.1"/>
    </source>
</evidence>
<evidence type="ECO:0000259" key="1">
    <source>
        <dbReference type="PROSITE" id="PS00028"/>
    </source>
</evidence>
<reference evidence="2 3" key="1">
    <citation type="journal article" date="2012" name="Science">
        <title>The Paleozoic origin of enzymatic lignin decomposition reconstructed from 31 fungal genomes.</title>
        <authorList>
            <person name="Floudas D."/>
            <person name="Binder M."/>
            <person name="Riley R."/>
            <person name="Barry K."/>
            <person name="Blanchette R.A."/>
            <person name="Henrissat B."/>
            <person name="Martinez A.T."/>
            <person name="Otillar R."/>
            <person name="Spatafora J.W."/>
            <person name="Yadav J.S."/>
            <person name="Aerts A."/>
            <person name="Benoit I."/>
            <person name="Boyd A."/>
            <person name="Carlson A."/>
            <person name="Copeland A."/>
            <person name="Coutinho P.M."/>
            <person name="de Vries R.P."/>
            <person name="Ferreira P."/>
            <person name="Findley K."/>
            <person name="Foster B."/>
            <person name="Gaskell J."/>
            <person name="Glotzer D."/>
            <person name="Gorecki P."/>
            <person name="Heitman J."/>
            <person name="Hesse C."/>
            <person name="Hori C."/>
            <person name="Igarashi K."/>
            <person name="Jurgens J.A."/>
            <person name="Kallen N."/>
            <person name="Kersten P."/>
            <person name="Kohler A."/>
            <person name="Kuees U."/>
            <person name="Kumar T.K.A."/>
            <person name="Kuo A."/>
            <person name="LaButti K."/>
            <person name="Larrondo L.F."/>
            <person name="Lindquist E."/>
            <person name="Ling A."/>
            <person name="Lombard V."/>
            <person name="Lucas S."/>
            <person name="Lundell T."/>
            <person name="Martin R."/>
            <person name="McLaughlin D.J."/>
            <person name="Morgenstern I."/>
            <person name="Morin E."/>
            <person name="Murat C."/>
            <person name="Nagy L.G."/>
            <person name="Nolan M."/>
            <person name="Ohm R.A."/>
            <person name="Patyshakuliyeva A."/>
            <person name="Rokas A."/>
            <person name="Ruiz-Duenas F.J."/>
            <person name="Sabat G."/>
            <person name="Salamov A."/>
            <person name="Samejima M."/>
            <person name="Schmutz J."/>
            <person name="Slot J.C."/>
            <person name="St John F."/>
            <person name="Stenlid J."/>
            <person name="Sun H."/>
            <person name="Sun S."/>
            <person name="Syed K."/>
            <person name="Tsang A."/>
            <person name="Wiebenga A."/>
            <person name="Young D."/>
            <person name="Pisabarro A."/>
            <person name="Eastwood D.C."/>
            <person name="Martin F."/>
            <person name="Cullen D."/>
            <person name="Grigoriev I.V."/>
            <person name="Hibbett D.S."/>
        </authorList>
    </citation>
    <scope>NUCLEOTIDE SEQUENCE [LARGE SCALE GENOMIC DNA]</scope>
    <source>
        <strain evidence="2 3">MD-104</strain>
    </source>
</reference>
<dbReference type="AlphaFoldDB" id="A0A2H3JP95"/>
<dbReference type="InterPro" id="IPR013087">
    <property type="entry name" value="Znf_C2H2_type"/>
</dbReference>
<protein>
    <recommendedName>
        <fullName evidence="1">C2H2-type domain-containing protein</fullName>
    </recommendedName>
</protein>
<dbReference type="PROSITE" id="PS00028">
    <property type="entry name" value="ZINC_FINGER_C2H2_1"/>
    <property type="match status" value="1"/>
</dbReference>
<sequence>MPQLSGNTLIPAISPLYHSLIMHVDYCSQNGMLVAHLSTHVPPVGTSCPHCGRIFANATLTHDHIQQQHGFPSNR</sequence>
<dbReference type="EMBL" id="KB468157">
    <property type="protein sequence ID" value="PCH44006.1"/>
    <property type="molecule type" value="Genomic_DNA"/>
</dbReference>
<proteinExistence type="predicted"/>